<gene>
    <name evidence="2" type="ORF">NCTC1542_03588</name>
</gene>
<dbReference type="PANTHER" id="PTHR36151:SF3">
    <property type="entry name" value="ER-BOUND OXYGENASE MPAB_MPAB'_RUBBER OXYGENASE CATALYTIC DOMAIN-CONTAINING PROTEIN"/>
    <property type="match status" value="1"/>
</dbReference>
<dbReference type="GO" id="GO:0016491">
    <property type="term" value="F:oxidoreductase activity"/>
    <property type="evidence" value="ECO:0007669"/>
    <property type="project" value="InterPro"/>
</dbReference>
<dbReference type="InterPro" id="IPR018713">
    <property type="entry name" value="MPAB/Lcp_cat_dom"/>
</dbReference>
<dbReference type="Pfam" id="PF09995">
    <property type="entry name" value="MPAB_Lcp_cat"/>
    <property type="match status" value="1"/>
</dbReference>
<accession>A0A378UX47</accession>
<reference evidence="2 3" key="1">
    <citation type="submission" date="2018-06" db="EMBL/GenBank/DDBJ databases">
        <authorList>
            <consortium name="Pathogen Informatics"/>
            <person name="Doyle S."/>
        </authorList>
    </citation>
    <scope>NUCLEOTIDE SEQUENCE [LARGE SCALE GENOMIC DNA]</scope>
    <source>
        <strain evidence="2 3">NCTC1542</strain>
    </source>
</reference>
<evidence type="ECO:0000313" key="3">
    <source>
        <dbReference type="Proteomes" id="UP000255389"/>
    </source>
</evidence>
<evidence type="ECO:0000259" key="1">
    <source>
        <dbReference type="Pfam" id="PF09995"/>
    </source>
</evidence>
<organism evidence="2 3">
    <name type="scientific">Mycolicibacterium fortuitum</name>
    <name type="common">Mycobacterium fortuitum</name>
    <dbReference type="NCBI Taxonomy" id="1766"/>
    <lineage>
        <taxon>Bacteria</taxon>
        <taxon>Bacillati</taxon>
        <taxon>Actinomycetota</taxon>
        <taxon>Actinomycetes</taxon>
        <taxon>Mycobacteriales</taxon>
        <taxon>Mycobacteriaceae</taxon>
        <taxon>Mycolicibacterium</taxon>
    </lineage>
</organism>
<feature type="domain" description="ER-bound oxygenase mpaB/mpaB'/Rubber oxygenase catalytic" evidence="1">
    <location>
        <begin position="59"/>
        <end position="298"/>
    </location>
</feature>
<dbReference type="PANTHER" id="PTHR36151">
    <property type="entry name" value="BLR2777 PROTEIN"/>
    <property type="match status" value="1"/>
</dbReference>
<protein>
    <submittedName>
        <fullName evidence="2">Uncharacterized protein conserved in bacteria</fullName>
    </submittedName>
</protein>
<proteinExistence type="predicted"/>
<name>A0A378UX47_MYCFO</name>
<evidence type="ECO:0000313" key="2">
    <source>
        <dbReference type="EMBL" id="STZ88801.1"/>
    </source>
</evidence>
<dbReference type="EMBL" id="UGQY01000003">
    <property type="protein sequence ID" value="STZ88801.1"/>
    <property type="molecule type" value="Genomic_DNA"/>
</dbReference>
<dbReference type="Proteomes" id="UP000255389">
    <property type="component" value="Unassembled WGS sequence"/>
</dbReference>
<sequence>MSAPELKCDLNATFWSDYRRVTLKEVRYMTATSDVSMPAIEESDDIELVPLDSLTGEHTGRWTFLIVDGAAFMMQAMHPVIAEITGRYSAAFHGDPGGRAIRSVDSVLRWTYGGTEAVAEGNRVRALHQPITMKSAETGKQISALNPEAYQWVIATGYIVNAEGGGKLLIGRDFTDAEKDELLRDNRRLARLLHVPMNGYPSTRAEMTEYYEAMIDKLEGTPQALQLIDEMQTGNVALPPSVPKLLHPLVRRVLRPALRFNYLSVVGLLDPRLRAKLGVTWSEAEERQLQRIYAVIRAAYRILPDRLTYFPLAYHARKHHECLEKMKLRQQSSFAYNLSERPAARGL</sequence>
<dbReference type="AlphaFoldDB" id="A0A378UX47"/>